<dbReference type="OrthoDB" id="9796655at2"/>
<dbReference type="SUPFAM" id="SSF52172">
    <property type="entry name" value="CheY-like"/>
    <property type="match status" value="1"/>
</dbReference>
<dbReference type="PROSITE" id="PS50043">
    <property type="entry name" value="HTH_LUXR_2"/>
    <property type="match status" value="1"/>
</dbReference>
<dbReference type="InterPro" id="IPR016032">
    <property type="entry name" value="Sig_transdc_resp-reg_C-effctor"/>
</dbReference>
<dbReference type="eggNOG" id="COG2197">
    <property type="taxonomic scope" value="Bacteria"/>
</dbReference>
<reference evidence="6 7" key="1">
    <citation type="journal article" date="2013" name="Genome Announc.">
        <title>Draft Genome Sequence of Methylophaga lonarensis MPLT, a Haloalkaliphilic (Non-Methane-Utilizing) Methylotroph.</title>
        <authorList>
            <person name="Shetty S.A."/>
            <person name="Marathe N.P."/>
            <person name="Munot H."/>
            <person name="Antony C.P."/>
            <person name="Dhotre D.P."/>
            <person name="Murrell J.C."/>
            <person name="Shouche Y.S."/>
        </authorList>
    </citation>
    <scope>NUCLEOTIDE SEQUENCE [LARGE SCALE GENOMIC DNA]</scope>
    <source>
        <strain evidence="6 7">MPL</strain>
    </source>
</reference>
<dbReference type="RefSeq" id="WP_009726858.1">
    <property type="nucleotide sequence ID" value="NZ_APHR01000051.1"/>
</dbReference>
<feature type="domain" description="HTH luxR-type" evidence="4">
    <location>
        <begin position="114"/>
        <end position="179"/>
    </location>
</feature>
<dbReference type="PANTHER" id="PTHR43214:SF43">
    <property type="entry name" value="TWO-COMPONENT RESPONSE REGULATOR"/>
    <property type="match status" value="1"/>
</dbReference>
<dbReference type="InterPro" id="IPR000792">
    <property type="entry name" value="Tscrpt_reg_LuxR_C"/>
</dbReference>
<accession>M7PF83</accession>
<evidence type="ECO:0000259" key="5">
    <source>
        <dbReference type="PROSITE" id="PS50110"/>
    </source>
</evidence>
<feature type="non-terminal residue" evidence="6">
    <location>
        <position position="1"/>
    </location>
</feature>
<evidence type="ECO:0000256" key="2">
    <source>
        <dbReference type="ARBA" id="ARBA00023125"/>
    </source>
</evidence>
<dbReference type="Gene3D" id="3.40.50.2300">
    <property type="match status" value="1"/>
</dbReference>
<dbReference type="InterPro" id="IPR058245">
    <property type="entry name" value="NreC/VraR/RcsB-like_REC"/>
</dbReference>
<evidence type="ECO:0000256" key="3">
    <source>
        <dbReference type="PROSITE-ProRule" id="PRU00169"/>
    </source>
</evidence>
<feature type="domain" description="Response regulatory" evidence="5">
    <location>
        <begin position="1"/>
        <end position="92"/>
    </location>
</feature>
<dbReference type="InterPro" id="IPR001789">
    <property type="entry name" value="Sig_transdc_resp-reg_receiver"/>
</dbReference>
<dbReference type="SUPFAM" id="SSF46894">
    <property type="entry name" value="C-terminal effector domain of the bipartite response regulators"/>
    <property type="match status" value="1"/>
</dbReference>
<evidence type="ECO:0000313" key="6">
    <source>
        <dbReference type="EMBL" id="EMR12565.1"/>
    </source>
</evidence>
<dbReference type="SMART" id="SM00421">
    <property type="entry name" value="HTH_LUXR"/>
    <property type="match status" value="1"/>
</dbReference>
<dbReference type="CDD" id="cd06170">
    <property type="entry name" value="LuxR_C_like"/>
    <property type="match status" value="1"/>
</dbReference>
<evidence type="ECO:0000313" key="7">
    <source>
        <dbReference type="Proteomes" id="UP000012019"/>
    </source>
</evidence>
<keyword evidence="2" id="KW-0238">DNA-binding</keyword>
<proteinExistence type="predicted"/>
<dbReference type="PROSITE" id="PS50110">
    <property type="entry name" value="RESPONSE_REGULATORY"/>
    <property type="match status" value="1"/>
</dbReference>
<keyword evidence="1 3" id="KW-0597">Phosphoprotein</keyword>
<keyword evidence="7" id="KW-1185">Reference proteome</keyword>
<dbReference type="SMART" id="SM00448">
    <property type="entry name" value="REC"/>
    <property type="match status" value="1"/>
</dbReference>
<name>M7PF83_9GAMM</name>
<protein>
    <submittedName>
        <fullName evidence="6">Two-component response regulator</fullName>
    </submittedName>
</protein>
<dbReference type="InterPro" id="IPR039420">
    <property type="entry name" value="WalR-like"/>
</dbReference>
<dbReference type="PATRIC" id="fig|1286106.3.peg.1895"/>
<dbReference type="EMBL" id="APHR01000051">
    <property type="protein sequence ID" value="EMR12565.1"/>
    <property type="molecule type" value="Genomic_DNA"/>
</dbReference>
<dbReference type="GO" id="GO:0006355">
    <property type="term" value="P:regulation of DNA-templated transcription"/>
    <property type="evidence" value="ECO:0007669"/>
    <property type="project" value="InterPro"/>
</dbReference>
<evidence type="ECO:0000259" key="4">
    <source>
        <dbReference type="PROSITE" id="PS50043"/>
    </source>
</evidence>
<gene>
    <name evidence="6" type="ORF">MPL1_09442</name>
</gene>
<dbReference type="Pfam" id="PF00196">
    <property type="entry name" value="GerE"/>
    <property type="match status" value="1"/>
</dbReference>
<evidence type="ECO:0000256" key="1">
    <source>
        <dbReference type="ARBA" id="ARBA00022553"/>
    </source>
</evidence>
<sequence length="191" mass="21236">RVVAEAADGAEAYQLYRQHHPDIVVMDISLPGQSGLKALDRIRQLDADARIVVFSMHQNLVFVAQARRAGAMAYITKSSDPHMLIRAIFDAFEGKHSLSPDIAMALAVEQPGEQQALLEQLTVREFEVLRLLLETKTAQQISEILNISPKTVANAHYIIKRKLGVSSDIELTRLGIRLQLVNLTDLTEEAD</sequence>
<dbReference type="STRING" id="1286106.MPL1_09442"/>
<dbReference type="PANTHER" id="PTHR43214">
    <property type="entry name" value="TWO-COMPONENT RESPONSE REGULATOR"/>
    <property type="match status" value="1"/>
</dbReference>
<dbReference type="GO" id="GO:0003677">
    <property type="term" value="F:DNA binding"/>
    <property type="evidence" value="ECO:0007669"/>
    <property type="project" value="UniProtKB-KW"/>
</dbReference>
<dbReference type="InterPro" id="IPR011006">
    <property type="entry name" value="CheY-like_superfamily"/>
</dbReference>
<dbReference type="Proteomes" id="UP000012019">
    <property type="component" value="Unassembled WGS sequence"/>
</dbReference>
<dbReference type="Pfam" id="PF00072">
    <property type="entry name" value="Response_reg"/>
    <property type="match status" value="1"/>
</dbReference>
<comment type="caution">
    <text evidence="6">The sequence shown here is derived from an EMBL/GenBank/DDBJ whole genome shotgun (WGS) entry which is preliminary data.</text>
</comment>
<dbReference type="AlphaFoldDB" id="M7PF83"/>
<feature type="modified residue" description="4-aspartylphosphate" evidence="3">
    <location>
        <position position="27"/>
    </location>
</feature>
<organism evidence="6 7">
    <name type="scientific">Methylophaga lonarensis MPL</name>
    <dbReference type="NCBI Taxonomy" id="1286106"/>
    <lineage>
        <taxon>Bacteria</taxon>
        <taxon>Pseudomonadati</taxon>
        <taxon>Pseudomonadota</taxon>
        <taxon>Gammaproteobacteria</taxon>
        <taxon>Thiotrichales</taxon>
        <taxon>Piscirickettsiaceae</taxon>
        <taxon>Methylophaga</taxon>
    </lineage>
</organism>
<dbReference type="GO" id="GO:0000160">
    <property type="term" value="P:phosphorelay signal transduction system"/>
    <property type="evidence" value="ECO:0007669"/>
    <property type="project" value="InterPro"/>
</dbReference>
<dbReference type="CDD" id="cd17535">
    <property type="entry name" value="REC_NarL-like"/>
    <property type="match status" value="1"/>
</dbReference>